<dbReference type="AlphaFoldDB" id="A0A5Q4BZ54"/>
<dbReference type="EMBL" id="PUHP01000176">
    <property type="protein sequence ID" value="TQN72383.1"/>
    <property type="molecule type" value="Genomic_DNA"/>
</dbReference>
<name>A0A5Q4BZ54_9PEZI</name>
<keyword evidence="2" id="KW-1185">Reference proteome</keyword>
<proteinExistence type="predicted"/>
<accession>A0A5Q4BZ54</accession>
<sequence length="92" mass="9669">MLFGLSSLCTRSRSVIHPTLGTSPNPPPPPCSACPSCLCYCSPQRGRLPSPSSLSPNPVPSTYLALGRSGGSKEELLPWEADSSLLPYSVPI</sequence>
<comment type="caution">
    <text evidence="1">The sequence shown here is derived from an EMBL/GenBank/DDBJ whole genome shotgun (WGS) entry which is preliminary data.</text>
</comment>
<reference evidence="1 2" key="1">
    <citation type="journal article" date="2019" name="Sci. Rep.">
        <title>Colletotrichum shisoi sp. nov., an anthracnose pathogen of Perilla frutescens in Japan: molecular phylogenetic, morphological and genomic evidence.</title>
        <authorList>
            <person name="Gan P."/>
            <person name="Tsushima A."/>
            <person name="Hiroyama R."/>
            <person name="Narusaka M."/>
            <person name="Takano Y."/>
            <person name="Narusaka Y."/>
            <person name="Kawaradani M."/>
            <person name="Damm U."/>
            <person name="Shirasu K."/>
        </authorList>
    </citation>
    <scope>NUCLEOTIDE SEQUENCE [LARGE SCALE GENOMIC DNA]</scope>
    <source>
        <strain evidence="1 2">PG-2018a</strain>
    </source>
</reference>
<protein>
    <submittedName>
        <fullName evidence="1">Uncharacterized protein</fullName>
    </submittedName>
</protein>
<gene>
    <name evidence="1" type="ORF">CSHISOI_03131</name>
</gene>
<organism evidence="1 2">
    <name type="scientific">Colletotrichum shisoi</name>
    <dbReference type="NCBI Taxonomy" id="2078593"/>
    <lineage>
        <taxon>Eukaryota</taxon>
        <taxon>Fungi</taxon>
        <taxon>Dikarya</taxon>
        <taxon>Ascomycota</taxon>
        <taxon>Pezizomycotina</taxon>
        <taxon>Sordariomycetes</taxon>
        <taxon>Hypocreomycetidae</taxon>
        <taxon>Glomerellales</taxon>
        <taxon>Glomerellaceae</taxon>
        <taxon>Colletotrichum</taxon>
        <taxon>Colletotrichum destructivum species complex</taxon>
    </lineage>
</organism>
<dbReference type="Proteomes" id="UP000326340">
    <property type="component" value="Unassembled WGS sequence"/>
</dbReference>
<evidence type="ECO:0000313" key="1">
    <source>
        <dbReference type="EMBL" id="TQN72383.1"/>
    </source>
</evidence>
<evidence type="ECO:0000313" key="2">
    <source>
        <dbReference type="Proteomes" id="UP000326340"/>
    </source>
</evidence>